<gene>
    <name evidence="3" type="ORF">BCR34DRAFT_582117</name>
</gene>
<evidence type="ECO:0000313" key="3">
    <source>
        <dbReference type="EMBL" id="ORY19379.1"/>
    </source>
</evidence>
<feature type="region of interest" description="Disordered" evidence="1">
    <location>
        <begin position="173"/>
        <end position="193"/>
    </location>
</feature>
<dbReference type="EMBL" id="MCFA01000002">
    <property type="protein sequence ID" value="ORY19379.1"/>
    <property type="molecule type" value="Genomic_DNA"/>
</dbReference>
<feature type="compositionally biased region" description="Basic residues" evidence="1">
    <location>
        <begin position="173"/>
        <end position="182"/>
    </location>
</feature>
<evidence type="ECO:0000259" key="2">
    <source>
        <dbReference type="Pfam" id="PF06985"/>
    </source>
</evidence>
<evidence type="ECO:0000313" key="4">
    <source>
        <dbReference type="Proteomes" id="UP000193144"/>
    </source>
</evidence>
<evidence type="ECO:0000256" key="1">
    <source>
        <dbReference type="SAM" id="MobiDB-lite"/>
    </source>
</evidence>
<comment type="caution">
    <text evidence="3">The sequence shown here is derived from an EMBL/GenBank/DDBJ whole genome shotgun (WGS) entry which is preliminary data.</text>
</comment>
<organism evidence="3 4">
    <name type="scientific">Clohesyomyces aquaticus</name>
    <dbReference type="NCBI Taxonomy" id="1231657"/>
    <lineage>
        <taxon>Eukaryota</taxon>
        <taxon>Fungi</taxon>
        <taxon>Dikarya</taxon>
        <taxon>Ascomycota</taxon>
        <taxon>Pezizomycotina</taxon>
        <taxon>Dothideomycetes</taxon>
        <taxon>Pleosporomycetidae</taxon>
        <taxon>Pleosporales</taxon>
        <taxon>Lindgomycetaceae</taxon>
        <taxon>Clohesyomyces</taxon>
    </lineage>
</organism>
<dbReference type="PANTHER" id="PTHR33112">
    <property type="entry name" value="DOMAIN PROTEIN, PUTATIVE-RELATED"/>
    <property type="match status" value="1"/>
</dbReference>
<dbReference type="OrthoDB" id="3486565at2759"/>
<accession>A0A1Y2AA00</accession>
<dbReference type="PANTHER" id="PTHR33112:SF16">
    <property type="entry name" value="HETEROKARYON INCOMPATIBILITY DOMAIN-CONTAINING PROTEIN"/>
    <property type="match status" value="1"/>
</dbReference>
<dbReference type="InterPro" id="IPR010730">
    <property type="entry name" value="HET"/>
</dbReference>
<dbReference type="AlphaFoldDB" id="A0A1Y2AA00"/>
<feature type="domain" description="Heterokaryon incompatibility" evidence="2">
    <location>
        <begin position="219"/>
        <end position="277"/>
    </location>
</feature>
<proteinExistence type="predicted"/>
<reference evidence="3 4" key="1">
    <citation type="submission" date="2016-07" db="EMBL/GenBank/DDBJ databases">
        <title>Pervasive Adenine N6-methylation of Active Genes in Fungi.</title>
        <authorList>
            <consortium name="DOE Joint Genome Institute"/>
            <person name="Mondo S.J."/>
            <person name="Dannebaum R.O."/>
            <person name="Kuo R.C."/>
            <person name="Labutti K."/>
            <person name="Haridas S."/>
            <person name="Kuo A."/>
            <person name="Salamov A."/>
            <person name="Ahrendt S.R."/>
            <person name="Lipzen A."/>
            <person name="Sullivan W."/>
            <person name="Andreopoulos W.B."/>
            <person name="Clum A."/>
            <person name="Lindquist E."/>
            <person name="Daum C."/>
            <person name="Ramamoorthy G.K."/>
            <person name="Gryganskyi A."/>
            <person name="Culley D."/>
            <person name="Magnuson J.K."/>
            <person name="James T.Y."/>
            <person name="O'Malley M.A."/>
            <person name="Stajich J.E."/>
            <person name="Spatafora J.W."/>
            <person name="Visel A."/>
            <person name="Grigoriev I.V."/>
        </authorList>
    </citation>
    <scope>NUCLEOTIDE SEQUENCE [LARGE SCALE GENOMIC DNA]</scope>
    <source>
        <strain evidence="3 4">CBS 115471</strain>
    </source>
</reference>
<dbReference type="Pfam" id="PF06985">
    <property type="entry name" value="HET"/>
    <property type="match status" value="1"/>
</dbReference>
<sequence length="575" mass="64711">MSFKELVSSRGYLHMSSLDFVLQSSKHCNFCRIIYTVLNKHRTSGPGARNQVIVRISNGVKAHQDLCTDPPILRSWEFILSPGCFSTAGTVSRFYTNCKGWWDRIAEVSISIFRSSVVLTLLRNRWARSIRPDPRIRMVIQQGRDMDPDPLSFSSLKATKGWLGQCEQGHKRCNGQRSAKRSNQHDKRGPPLPTRIIDVRSADGISIRLCNGAGKSGKYLALSHRWVSGPMPAWVTKKSSVSSRHEWFSQLSLPQTVVDAIRVTQALGLQYLWVDSILHFGKDQMFWECVEGIFAEDGHIVIQRGIRECGRPPNLVSKEGYNAVLNATGPVSAETFATQWEGLLLPYSFMPKATMNMWPVYGRKDLFSSWPGPLRPRNQKSLTYTGKQKFPPTIPGAEEWIMEKDHMFIHESQLFVRPATFHAPSFSWAAVNVEIESHPLGDLHAHIESLTYQRENANGRQKDCGITTTSLLRCGSGLGPFTENLNGAFPRRKGYLPLYDEEGLPFGYMYPDSMDDQSPYGLGKMQFENEIFLVLLPVHGLDNSHPVFRRVGLGQVTKDYGNAFADAEAKTIGLV</sequence>
<protein>
    <recommendedName>
        <fullName evidence="2">Heterokaryon incompatibility domain-containing protein</fullName>
    </recommendedName>
</protein>
<keyword evidence="4" id="KW-1185">Reference proteome</keyword>
<dbReference type="Proteomes" id="UP000193144">
    <property type="component" value="Unassembled WGS sequence"/>
</dbReference>
<name>A0A1Y2AA00_9PLEO</name>